<evidence type="ECO:0000256" key="4">
    <source>
        <dbReference type="ARBA" id="ARBA00023157"/>
    </source>
</evidence>
<dbReference type="EMBL" id="CAJVCH010553391">
    <property type="protein sequence ID" value="CAG7829905.1"/>
    <property type="molecule type" value="Genomic_DNA"/>
</dbReference>
<dbReference type="PANTHER" id="PTHR24276:SF98">
    <property type="entry name" value="FI18310P1-RELATED"/>
    <property type="match status" value="1"/>
</dbReference>
<dbReference type="InterPro" id="IPR050430">
    <property type="entry name" value="Peptidase_S1"/>
</dbReference>
<dbReference type="GO" id="GO:0004252">
    <property type="term" value="F:serine-type endopeptidase activity"/>
    <property type="evidence" value="ECO:0007669"/>
    <property type="project" value="InterPro"/>
</dbReference>
<comment type="caution">
    <text evidence="6">The sequence shown here is derived from an EMBL/GenBank/DDBJ whole genome shotgun (WGS) entry which is preliminary data.</text>
</comment>
<dbReference type="OrthoDB" id="10059102at2759"/>
<keyword evidence="2" id="KW-0378">Hydrolase</keyword>
<dbReference type="Pfam" id="PF00089">
    <property type="entry name" value="Trypsin"/>
    <property type="match status" value="1"/>
</dbReference>
<dbReference type="FunFam" id="2.40.10.10:FF:000068">
    <property type="entry name" value="transmembrane protease serine 2"/>
    <property type="match status" value="1"/>
</dbReference>
<evidence type="ECO:0000256" key="2">
    <source>
        <dbReference type="ARBA" id="ARBA00022801"/>
    </source>
</evidence>
<protein>
    <recommendedName>
        <fullName evidence="5">Peptidase S1 domain-containing protein</fullName>
    </recommendedName>
</protein>
<organism evidence="6 7">
    <name type="scientific">Allacma fusca</name>
    <dbReference type="NCBI Taxonomy" id="39272"/>
    <lineage>
        <taxon>Eukaryota</taxon>
        <taxon>Metazoa</taxon>
        <taxon>Ecdysozoa</taxon>
        <taxon>Arthropoda</taxon>
        <taxon>Hexapoda</taxon>
        <taxon>Collembola</taxon>
        <taxon>Symphypleona</taxon>
        <taxon>Sminthuridae</taxon>
        <taxon>Allacma</taxon>
    </lineage>
</organism>
<proteinExistence type="predicted"/>
<dbReference type="Proteomes" id="UP000708208">
    <property type="component" value="Unassembled WGS sequence"/>
</dbReference>
<dbReference type="CDD" id="cd00190">
    <property type="entry name" value="Tryp_SPc"/>
    <property type="match status" value="1"/>
</dbReference>
<dbReference type="SMART" id="SM00020">
    <property type="entry name" value="Tryp_SPc"/>
    <property type="match status" value="1"/>
</dbReference>
<evidence type="ECO:0000313" key="7">
    <source>
        <dbReference type="Proteomes" id="UP000708208"/>
    </source>
</evidence>
<feature type="domain" description="Peptidase S1" evidence="5">
    <location>
        <begin position="73"/>
        <end position="304"/>
    </location>
</feature>
<keyword evidence="7" id="KW-1185">Reference proteome</keyword>
<dbReference type="AlphaFoldDB" id="A0A8J2PN74"/>
<evidence type="ECO:0000259" key="5">
    <source>
        <dbReference type="PROSITE" id="PS50240"/>
    </source>
</evidence>
<dbReference type="GO" id="GO:0006508">
    <property type="term" value="P:proteolysis"/>
    <property type="evidence" value="ECO:0007669"/>
    <property type="project" value="UniProtKB-KW"/>
</dbReference>
<name>A0A8J2PN74_9HEXA</name>
<dbReference type="PROSITE" id="PS50240">
    <property type="entry name" value="TRYPSIN_DOM"/>
    <property type="match status" value="1"/>
</dbReference>
<accession>A0A8J2PN74</accession>
<evidence type="ECO:0000313" key="6">
    <source>
        <dbReference type="EMBL" id="CAG7829905.1"/>
    </source>
</evidence>
<keyword evidence="4" id="KW-1015">Disulfide bond</keyword>
<dbReference type="PANTHER" id="PTHR24276">
    <property type="entry name" value="POLYSERASE-RELATED"/>
    <property type="match status" value="1"/>
</dbReference>
<dbReference type="InterPro" id="IPR001254">
    <property type="entry name" value="Trypsin_dom"/>
</dbReference>
<evidence type="ECO:0000256" key="3">
    <source>
        <dbReference type="ARBA" id="ARBA00022825"/>
    </source>
</evidence>
<keyword evidence="1" id="KW-0645">Protease</keyword>
<evidence type="ECO:0000256" key="1">
    <source>
        <dbReference type="ARBA" id="ARBA00022670"/>
    </source>
</evidence>
<gene>
    <name evidence="6" type="ORF">AFUS01_LOCUS39743</name>
</gene>
<keyword evidence="3" id="KW-0720">Serine protease</keyword>
<reference evidence="6" key="1">
    <citation type="submission" date="2021-06" db="EMBL/GenBank/DDBJ databases">
        <authorList>
            <person name="Hodson N. C."/>
            <person name="Mongue J. A."/>
            <person name="Jaron S. K."/>
        </authorList>
    </citation>
    <scope>NUCLEOTIDE SEQUENCE</scope>
</reference>
<sequence>MFYTARGYFFLIRDEVTIYKLCKLHFIQQLVRTHCYINCHTMLLKVAIFASLAILTAKAFPQGGQLDTANWKVIGGELAKEGQFPYQVAIFENLIGKLYYLCSGTILSSKYVLTSTSCIIGQWPTITIVRTGVIDLEKNSTRGQDYRSWTLITHPNFEHQNHTNDIGIIELEGELELNEHVQPIKLPPGMEEVVENTTCRIAGWGGLNDPNPDNELRFVDLPVVSDRSCGNSYARENQTILPAMLCAGTSGRDLCWGDNGGPLTCADGIVHGIATRGSKCNLSGFPAIFAQVSHYRDFIYEHTGL</sequence>